<sequence length="98" mass="10729">MGALASRGVLLTFGFSSAGDTGSFEEFTVQGEQIKRNSATASCKTIRKIQTACSDDAMDITQIKVENNWFKDSCTLSDWPSTSQNDQVIVKVNMRTIV</sequence>
<gene>
    <name evidence="1" type="ORF">LAZ67_7003626</name>
</gene>
<reference evidence="1 2" key="1">
    <citation type="submission" date="2022-01" db="EMBL/GenBank/DDBJ databases">
        <title>A chromosomal length assembly of Cordylochernes scorpioides.</title>
        <authorList>
            <person name="Zeh D."/>
            <person name="Zeh J."/>
        </authorList>
    </citation>
    <scope>NUCLEOTIDE SEQUENCE [LARGE SCALE GENOMIC DNA]</scope>
    <source>
        <strain evidence="1">IN4F17</strain>
        <tissue evidence="1">Whole Body</tissue>
    </source>
</reference>
<dbReference type="Proteomes" id="UP001235939">
    <property type="component" value="Chromosome 07"/>
</dbReference>
<organism evidence="1 2">
    <name type="scientific">Cordylochernes scorpioides</name>
    <dbReference type="NCBI Taxonomy" id="51811"/>
    <lineage>
        <taxon>Eukaryota</taxon>
        <taxon>Metazoa</taxon>
        <taxon>Ecdysozoa</taxon>
        <taxon>Arthropoda</taxon>
        <taxon>Chelicerata</taxon>
        <taxon>Arachnida</taxon>
        <taxon>Pseudoscorpiones</taxon>
        <taxon>Cheliferoidea</taxon>
        <taxon>Chernetidae</taxon>
        <taxon>Cordylochernes</taxon>
    </lineage>
</organism>
<name>A0ABY6KQY6_9ARAC</name>
<evidence type="ECO:0000313" key="1">
    <source>
        <dbReference type="EMBL" id="UYV70591.1"/>
    </source>
</evidence>
<accession>A0ABY6KQY6</accession>
<proteinExistence type="predicted"/>
<evidence type="ECO:0000313" key="2">
    <source>
        <dbReference type="Proteomes" id="UP001235939"/>
    </source>
</evidence>
<protein>
    <submittedName>
        <fullName evidence="1">Uncharacterized protein</fullName>
    </submittedName>
</protein>
<keyword evidence="2" id="KW-1185">Reference proteome</keyword>
<dbReference type="EMBL" id="CP092869">
    <property type="protein sequence ID" value="UYV70591.1"/>
    <property type="molecule type" value="Genomic_DNA"/>
</dbReference>